<dbReference type="EMBL" id="CP036275">
    <property type="protein sequence ID" value="QDU39623.1"/>
    <property type="molecule type" value="Genomic_DNA"/>
</dbReference>
<dbReference type="CDD" id="cd02019">
    <property type="entry name" value="NK"/>
    <property type="match status" value="1"/>
</dbReference>
<dbReference type="AlphaFoldDB" id="A0A517ZAU4"/>
<protein>
    <submittedName>
        <fullName evidence="5">Tetratricopeptide repeat protein</fullName>
    </submittedName>
</protein>
<keyword evidence="2" id="KW-0802">TPR repeat</keyword>
<dbReference type="InterPro" id="IPR035897">
    <property type="entry name" value="Toll_tir_struct_dom_sf"/>
</dbReference>
<dbReference type="PROSITE" id="PS50837">
    <property type="entry name" value="NACHT"/>
    <property type="match status" value="1"/>
</dbReference>
<dbReference type="Pfam" id="PF13676">
    <property type="entry name" value="TIR_2"/>
    <property type="match status" value="1"/>
</dbReference>
<dbReference type="InterPro" id="IPR000157">
    <property type="entry name" value="TIR_dom"/>
</dbReference>
<dbReference type="SUPFAM" id="SSF52540">
    <property type="entry name" value="P-loop containing nucleoside triphosphate hydrolases"/>
    <property type="match status" value="1"/>
</dbReference>
<evidence type="ECO:0000256" key="1">
    <source>
        <dbReference type="ARBA" id="ARBA00022737"/>
    </source>
</evidence>
<gene>
    <name evidence="5" type="ORF">Mal4_39690</name>
</gene>
<dbReference type="InterPro" id="IPR007111">
    <property type="entry name" value="NACHT_NTPase"/>
</dbReference>
<accession>A0A517ZAU4</accession>
<sequence>MTVLTNDSARCPQCQSDEIADDPQSLRHFCQQCGCRFGWVKTHAPMRIFLSYGHDRNEELVLRIRADLEQRGHDAWFDKKEIKAGDDWRRSITDGLTESDGVLSFLSRHSTRDPGVCLDEISIAVGVKGGNIQTVLVESEHDVSPPQSISHIQWLDMHDWLTQKTAGQDVWEGWYEERFAEILRVVESDRSRRFEGEIRQLEEFLKPTMFEARLARLLEPGFVGRDWLLDAVEKWRTAPKRDSRLLWITGPPGSGKSAFAAHLAHYGRDRVIAVQFCEFDKPEHGDGRRIVRTLAFQIATRLPDYRKLLLTLPEINELDEKNPSELFDYLLARPLQLAIGGGRERYLIVVDALDEANRNGRNEFVDLLARHADALPKWVAFVVTSRPDPGISTALQGFEPLALDTSTDENRDDVRRYLRSHLERFLQDRVDAEKLLDLILERGEALFLYAEHFCREVRDGRLSLDRPAEFPQGLGGIYRQYFQRQFPDAAEYDRKIRPALASVLAANEPLPIQILQDQFGWTHVELWQHLEAFGSLFPVTSITGADVVTPYHKSLADWLADFSRAGSDYGVDVQAGARELTDHCLKVARAADGDVPPYVKRHTASHLLSQERWGDLDDAISLPRLELLKRWTARGEQREGESCLRGTLAHLQRDGDHGQRVGLLSTQLARVLTQLGRHDEARAFLKQALDCATGVTRRSTQAIAWHELGSLDFYAGQYRRAIRCYRRALRLARRASPPDDAEAAANLVGLATIARTRQQNSKAIRFATEAIEHAESGSDVRHNIAARRILAGSLRYQMKLDEAASELNAARMLCVLHDLGFEQAAIELAQAWLTYEANLLEGRDDHANAAERLFVSALEQADQSAHLVSRVEAWLGLAWCCLVRLDAEGAAERLGRITALPEAAKYRELVAGINIARASLDLLRLEYDVAQEHFRAAKAFADTHELHAFAADAGVGLTAALFHQGEDRDARSAEREAVKSARRCGPLKSRLVALGLNRARTTPGAGPY</sequence>
<evidence type="ECO:0000313" key="5">
    <source>
        <dbReference type="EMBL" id="QDU39623.1"/>
    </source>
</evidence>
<dbReference type="Pfam" id="PF13374">
    <property type="entry name" value="TPR_10"/>
    <property type="match status" value="1"/>
</dbReference>
<dbReference type="SUPFAM" id="SSF52200">
    <property type="entry name" value="Toll/Interleukin receptor TIR domain"/>
    <property type="match status" value="1"/>
</dbReference>
<evidence type="ECO:0000256" key="2">
    <source>
        <dbReference type="PROSITE-ProRule" id="PRU00339"/>
    </source>
</evidence>
<dbReference type="SMART" id="SM00028">
    <property type="entry name" value="TPR"/>
    <property type="match status" value="3"/>
</dbReference>
<evidence type="ECO:0000259" key="4">
    <source>
        <dbReference type="PROSITE" id="PS50837"/>
    </source>
</evidence>
<dbReference type="Gene3D" id="3.40.50.300">
    <property type="entry name" value="P-loop containing nucleotide triphosphate hydrolases"/>
    <property type="match status" value="1"/>
</dbReference>
<dbReference type="OrthoDB" id="898678at2"/>
<dbReference type="InterPro" id="IPR011990">
    <property type="entry name" value="TPR-like_helical_dom_sf"/>
</dbReference>
<dbReference type="InterPro" id="IPR027417">
    <property type="entry name" value="P-loop_NTPase"/>
</dbReference>
<dbReference type="Pfam" id="PF13424">
    <property type="entry name" value="TPR_12"/>
    <property type="match status" value="1"/>
</dbReference>
<name>A0A517ZAU4_9PLAN</name>
<dbReference type="InterPro" id="IPR056884">
    <property type="entry name" value="NPHP3-like_N"/>
</dbReference>
<keyword evidence="6" id="KW-1185">Reference proteome</keyword>
<dbReference type="Proteomes" id="UP000320496">
    <property type="component" value="Chromosome"/>
</dbReference>
<dbReference type="InterPro" id="IPR019734">
    <property type="entry name" value="TPR_rpt"/>
</dbReference>
<feature type="repeat" description="TPR" evidence="2">
    <location>
        <begin position="702"/>
        <end position="735"/>
    </location>
</feature>
<evidence type="ECO:0000259" key="3">
    <source>
        <dbReference type="PROSITE" id="PS50104"/>
    </source>
</evidence>
<dbReference type="PROSITE" id="PS50104">
    <property type="entry name" value="TIR"/>
    <property type="match status" value="1"/>
</dbReference>
<dbReference type="Gene3D" id="3.40.50.10140">
    <property type="entry name" value="Toll/interleukin-1 receptor homology (TIR) domain"/>
    <property type="match status" value="1"/>
</dbReference>
<feature type="domain" description="NACHT" evidence="4">
    <location>
        <begin position="244"/>
        <end position="388"/>
    </location>
</feature>
<evidence type="ECO:0000313" key="6">
    <source>
        <dbReference type="Proteomes" id="UP000320496"/>
    </source>
</evidence>
<dbReference type="PROSITE" id="PS50005">
    <property type="entry name" value="TPR"/>
    <property type="match status" value="1"/>
</dbReference>
<dbReference type="PANTHER" id="PTHR10039">
    <property type="entry name" value="AMELOGENIN"/>
    <property type="match status" value="1"/>
</dbReference>
<dbReference type="Gene3D" id="1.25.40.10">
    <property type="entry name" value="Tetratricopeptide repeat domain"/>
    <property type="match status" value="1"/>
</dbReference>
<dbReference type="KEGG" id="mri:Mal4_39690"/>
<reference evidence="5 6" key="1">
    <citation type="submission" date="2019-02" db="EMBL/GenBank/DDBJ databases">
        <title>Deep-cultivation of Planctomycetes and their phenomic and genomic characterization uncovers novel biology.</title>
        <authorList>
            <person name="Wiegand S."/>
            <person name="Jogler M."/>
            <person name="Boedeker C."/>
            <person name="Pinto D."/>
            <person name="Vollmers J."/>
            <person name="Rivas-Marin E."/>
            <person name="Kohn T."/>
            <person name="Peeters S.H."/>
            <person name="Heuer A."/>
            <person name="Rast P."/>
            <person name="Oberbeckmann S."/>
            <person name="Bunk B."/>
            <person name="Jeske O."/>
            <person name="Meyerdierks A."/>
            <person name="Storesund J.E."/>
            <person name="Kallscheuer N."/>
            <person name="Luecker S."/>
            <person name="Lage O.M."/>
            <person name="Pohl T."/>
            <person name="Merkel B.J."/>
            <person name="Hornburger P."/>
            <person name="Mueller R.-W."/>
            <person name="Bruemmer F."/>
            <person name="Labrenz M."/>
            <person name="Spormann A.M."/>
            <person name="Op den Camp H."/>
            <person name="Overmann J."/>
            <person name="Amann R."/>
            <person name="Jetten M.S.M."/>
            <person name="Mascher T."/>
            <person name="Medema M.H."/>
            <person name="Devos D.P."/>
            <person name="Kaster A.-K."/>
            <person name="Ovreas L."/>
            <person name="Rohde M."/>
            <person name="Galperin M.Y."/>
            <person name="Jogler C."/>
        </authorList>
    </citation>
    <scope>NUCLEOTIDE SEQUENCE [LARGE SCALE GENOMIC DNA]</scope>
    <source>
        <strain evidence="5 6">Mal4</strain>
    </source>
</reference>
<dbReference type="SUPFAM" id="SSF48452">
    <property type="entry name" value="TPR-like"/>
    <property type="match status" value="1"/>
</dbReference>
<keyword evidence="1" id="KW-0677">Repeat</keyword>
<dbReference type="PANTHER" id="PTHR10039:SF17">
    <property type="entry name" value="FUNGAL STAND N-TERMINAL GOODBYE DOMAIN-CONTAINING PROTEIN-RELATED"/>
    <property type="match status" value="1"/>
</dbReference>
<organism evidence="5 6">
    <name type="scientific">Maioricimonas rarisocia</name>
    <dbReference type="NCBI Taxonomy" id="2528026"/>
    <lineage>
        <taxon>Bacteria</taxon>
        <taxon>Pseudomonadati</taxon>
        <taxon>Planctomycetota</taxon>
        <taxon>Planctomycetia</taxon>
        <taxon>Planctomycetales</taxon>
        <taxon>Planctomycetaceae</taxon>
        <taxon>Maioricimonas</taxon>
    </lineage>
</organism>
<dbReference type="GO" id="GO:0007165">
    <property type="term" value="P:signal transduction"/>
    <property type="evidence" value="ECO:0007669"/>
    <property type="project" value="InterPro"/>
</dbReference>
<feature type="domain" description="TIR" evidence="3">
    <location>
        <begin position="44"/>
        <end position="178"/>
    </location>
</feature>
<dbReference type="Pfam" id="PF24883">
    <property type="entry name" value="NPHP3_N"/>
    <property type="match status" value="1"/>
</dbReference>
<proteinExistence type="predicted"/>